<keyword evidence="2" id="KW-1185">Reference proteome</keyword>
<dbReference type="EMBL" id="LT629750">
    <property type="protein sequence ID" value="SDT42240.1"/>
    <property type="molecule type" value="Genomic_DNA"/>
</dbReference>
<name>A0A1H2A8D9_9BRAD</name>
<evidence type="ECO:0000313" key="2">
    <source>
        <dbReference type="Proteomes" id="UP000243904"/>
    </source>
</evidence>
<proteinExistence type="predicted"/>
<accession>A0A1H2A8D9</accession>
<dbReference type="Proteomes" id="UP000243904">
    <property type="component" value="Chromosome I"/>
</dbReference>
<organism evidence="1 2">
    <name type="scientific">Bradyrhizobium canariense</name>
    <dbReference type="NCBI Taxonomy" id="255045"/>
    <lineage>
        <taxon>Bacteria</taxon>
        <taxon>Pseudomonadati</taxon>
        <taxon>Pseudomonadota</taxon>
        <taxon>Alphaproteobacteria</taxon>
        <taxon>Hyphomicrobiales</taxon>
        <taxon>Nitrobacteraceae</taxon>
        <taxon>Bradyrhizobium</taxon>
    </lineage>
</organism>
<dbReference type="AlphaFoldDB" id="A0A1H2A8D9"/>
<sequence>MAGGMAGATNPSETGLGRCPCTVCPETRTVFSVRHMAGAATVATVKVPPRFFDAKDILSLDFLLTGAGGPAFG</sequence>
<evidence type="ECO:0000313" key="1">
    <source>
        <dbReference type="EMBL" id="SDT42240.1"/>
    </source>
</evidence>
<protein>
    <submittedName>
        <fullName evidence="1">Uncharacterized protein</fullName>
    </submittedName>
</protein>
<reference evidence="2" key="1">
    <citation type="submission" date="2016-10" db="EMBL/GenBank/DDBJ databases">
        <authorList>
            <person name="Varghese N."/>
            <person name="Submissions S."/>
        </authorList>
    </citation>
    <scope>NUCLEOTIDE SEQUENCE [LARGE SCALE GENOMIC DNA]</scope>
    <source>
        <strain evidence="2">GAS369</strain>
    </source>
</reference>
<gene>
    <name evidence="1" type="ORF">SAMN05444158_5967</name>
</gene>